<sequence length="168" mass="18945">MVWYNQVIVPTSRSAGFLGGLNKLARNFTGLPNRDWSSLYDTVVPPVYCLGNSGLPPTSHWYLATTNLINLAYRSAESALTRSRQMLQLQIRYNKPPLARHCDHLQFACTRATTTTPAHARTHTHTPTSTLDLPPKQRHKRAKCGFNKIHTTDTELVVLQPPPTRRCL</sequence>
<feature type="region of interest" description="Disordered" evidence="1">
    <location>
        <begin position="116"/>
        <end position="137"/>
    </location>
</feature>
<protein>
    <submittedName>
        <fullName evidence="2">Uncharacterized protein</fullName>
    </submittedName>
</protein>
<dbReference type="AlphaFoldDB" id="A0AA39W9T0"/>
<proteinExistence type="predicted"/>
<name>A0AA39W9T0_9PEZI</name>
<evidence type="ECO:0000313" key="2">
    <source>
        <dbReference type="EMBL" id="KAK0610347.1"/>
    </source>
</evidence>
<evidence type="ECO:0000256" key="1">
    <source>
        <dbReference type="SAM" id="MobiDB-lite"/>
    </source>
</evidence>
<dbReference type="Proteomes" id="UP001174934">
    <property type="component" value="Unassembled WGS sequence"/>
</dbReference>
<accession>A0AA39W9T0</accession>
<keyword evidence="3" id="KW-1185">Reference proteome</keyword>
<gene>
    <name evidence="2" type="ORF">B0T17DRAFT_511866</name>
</gene>
<organism evidence="2 3">
    <name type="scientific">Bombardia bombarda</name>
    <dbReference type="NCBI Taxonomy" id="252184"/>
    <lineage>
        <taxon>Eukaryota</taxon>
        <taxon>Fungi</taxon>
        <taxon>Dikarya</taxon>
        <taxon>Ascomycota</taxon>
        <taxon>Pezizomycotina</taxon>
        <taxon>Sordariomycetes</taxon>
        <taxon>Sordariomycetidae</taxon>
        <taxon>Sordariales</taxon>
        <taxon>Lasiosphaeriaceae</taxon>
        <taxon>Bombardia</taxon>
    </lineage>
</organism>
<dbReference type="EMBL" id="JAULSR010000010">
    <property type="protein sequence ID" value="KAK0610347.1"/>
    <property type="molecule type" value="Genomic_DNA"/>
</dbReference>
<reference evidence="2" key="1">
    <citation type="submission" date="2023-06" db="EMBL/GenBank/DDBJ databases">
        <title>Genome-scale phylogeny and comparative genomics of the fungal order Sordariales.</title>
        <authorList>
            <consortium name="Lawrence Berkeley National Laboratory"/>
            <person name="Hensen N."/>
            <person name="Bonometti L."/>
            <person name="Westerberg I."/>
            <person name="Brannstrom I.O."/>
            <person name="Guillou S."/>
            <person name="Cros-Aarteil S."/>
            <person name="Calhoun S."/>
            <person name="Haridas S."/>
            <person name="Kuo A."/>
            <person name="Mondo S."/>
            <person name="Pangilinan J."/>
            <person name="Riley R."/>
            <person name="LaButti K."/>
            <person name="Andreopoulos B."/>
            <person name="Lipzen A."/>
            <person name="Chen C."/>
            <person name="Yanf M."/>
            <person name="Daum C."/>
            <person name="Ng V."/>
            <person name="Clum A."/>
            <person name="Steindorff A."/>
            <person name="Ohm R."/>
            <person name="Martin F."/>
            <person name="Silar P."/>
            <person name="Natvig D."/>
            <person name="Lalanne C."/>
            <person name="Gautier V."/>
            <person name="Ament-velasquez S.L."/>
            <person name="Kruys A."/>
            <person name="Hutchinson M.I."/>
            <person name="Powell A.J."/>
            <person name="Barry K."/>
            <person name="Miller A.N."/>
            <person name="Grigoriev I.V."/>
            <person name="Debuchy R."/>
            <person name="Gladieux P."/>
            <person name="Thoren M.H."/>
            <person name="Johannesson H."/>
        </authorList>
    </citation>
    <scope>NUCLEOTIDE SEQUENCE</scope>
    <source>
        <strain evidence="2">SMH3391-2</strain>
    </source>
</reference>
<comment type="caution">
    <text evidence="2">The sequence shown here is derived from an EMBL/GenBank/DDBJ whole genome shotgun (WGS) entry which is preliminary data.</text>
</comment>
<evidence type="ECO:0000313" key="3">
    <source>
        <dbReference type="Proteomes" id="UP001174934"/>
    </source>
</evidence>